<protein>
    <submittedName>
        <fullName evidence="4">PF13250 domain protein</fullName>
    </submittedName>
</protein>
<name>M6HFY4_LEPIR</name>
<accession>M6HFY4</accession>
<evidence type="ECO:0000259" key="3">
    <source>
        <dbReference type="SMART" id="SM00974"/>
    </source>
</evidence>
<comment type="caution">
    <text evidence="4">The sequence shown here is derived from an EMBL/GenBank/DDBJ whole genome shotgun (WGS) entry which is preliminary data.</text>
</comment>
<feature type="coiled-coil region" evidence="1">
    <location>
        <begin position="58"/>
        <end position="92"/>
    </location>
</feature>
<reference evidence="4 5" key="1">
    <citation type="submission" date="2013-01" db="EMBL/GenBank/DDBJ databases">
        <authorList>
            <person name="Harkins D.M."/>
            <person name="Durkin A.S."/>
            <person name="Brinkac L.M."/>
            <person name="Haft D.H."/>
            <person name="Selengut J.D."/>
            <person name="Sanka R."/>
            <person name="DePew J."/>
            <person name="Purushe J."/>
            <person name="Tulsiani S.M."/>
            <person name="Graham G.C."/>
            <person name="Burns M.-A."/>
            <person name="Dohnt M.F."/>
            <person name="Smythe L.D."/>
            <person name="McKay D.B."/>
            <person name="Craig S.B."/>
            <person name="Vinetz J.M."/>
            <person name="Sutton G.G."/>
            <person name="Nierman W.C."/>
            <person name="Fouts D.E."/>
        </authorList>
    </citation>
    <scope>NUCLEOTIDE SEQUENCE [LARGE SCALE GENOMIC DNA]</scope>
    <source>
        <strain evidence="4 5">LT2156</strain>
    </source>
</reference>
<proteinExistence type="predicted"/>
<evidence type="ECO:0000256" key="2">
    <source>
        <dbReference type="SAM" id="Phobius"/>
    </source>
</evidence>
<dbReference type="SMART" id="SM00974">
    <property type="entry name" value="T5orf172"/>
    <property type="match status" value="1"/>
</dbReference>
<sequence length="462" mass="54684">MSTFFALVILFVLFCFPFLLYFYYKKVKQFNELYNKYKDIIDLEKHKSNVIDETDDLMRERNRKLNEIQVEIDQLRKDYLEKRQLFENLIREVAIYEDKSEIISHGLYKPHFDFDTSDEYKEALLEIRESCKEMIKSETAASASVAWHVNGSYTEGKKQTKHYIKLMLRAFNGECDAMIADVRWNNISKMEERIAKVHDAINKLGETHYIKITNDYYRLKLQELQLTHEYRDKTYQEKQEQKRIQEQIREEEKVQREIEKALRDSEDEEKRYTKALEQAKKELEKAQGEQLQLVQARMEALQKELENAQSAKQRALSLAQQTKVGHVYVISNIGSFGESVFKVGMTRRLDPMDRVKELGDASVPFEFDVHAIVYSENAPELEKLLHKNFDHKRVNLVNNRKEFFEITLDEIEQIVKKHNGDVQFTKAAEAREYRESMKIKLNRQNTNVSTMSNVLDSIPQSI</sequence>
<organism evidence="4 5">
    <name type="scientific">Leptospira interrogans serovar Zanoni str. LT2156</name>
    <dbReference type="NCBI Taxonomy" id="1001601"/>
    <lineage>
        <taxon>Bacteria</taxon>
        <taxon>Pseudomonadati</taxon>
        <taxon>Spirochaetota</taxon>
        <taxon>Spirochaetia</taxon>
        <taxon>Leptospirales</taxon>
        <taxon>Leptospiraceae</taxon>
        <taxon>Leptospira</taxon>
    </lineage>
</organism>
<dbReference type="InterPro" id="IPR018306">
    <property type="entry name" value="Phage_T5_Orf172_DNA-bd"/>
</dbReference>
<evidence type="ECO:0000256" key="1">
    <source>
        <dbReference type="SAM" id="Coils"/>
    </source>
</evidence>
<dbReference type="Pfam" id="PF13455">
    <property type="entry name" value="MUG113"/>
    <property type="match status" value="1"/>
</dbReference>
<keyword evidence="1" id="KW-0175">Coiled coil</keyword>
<dbReference type="EMBL" id="AFMF02000036">
    <property type="protein sequence ID" value="EMM94302.1"/>
    <property type="molecule type" value="Genomic_DNA"/>
</dbReference>
<feature type="transmembrane region" description="Helical" evidence="2">
    <location>
        <begin position="6"/>
        <end position="24"/>
    </location>
</feature>
<feature type="domain" description="Bacteriophage T5 Orf172 DNA-binding" evidence="3">
    <location>
        <begin position="335"/>
        <end position="418"/>
    </location>
</feature>
<evidence type="ECO:0000313" key="4">
    <source>
        <dbReference type="EMBL" id="EMM94302.1"/>
    </source>
</evidence>
<evidence type="ECO:0000313" key="5">
    <source>
        <dbReference type="Proteomes" id="UP000012089"/>
    </source>
</evidence>
<dbReference type="Pfam" id="PF13250">
    <property type="entry name" value="SNIPE"/>
    <property type="match status" value="1"/>
</dbReference>
<gene>
    <name evidence="4" type="ORF">LEP1GSC158_0651</name>
</gene>
<dbReference type="AlphaFoldDB" id="M6HFY4"/>
<dbReference type="InterPro" id="IPR025280">
    <property type="entry name" value="SNIPE"/>
</dbReference>
<dbReference type="Proteomes" id="UP000012089">
    <property type="component" value="Unassembled WGS sequence"/>
</dbReference>
<keyword evidence="2" id="KW-1133">Transmembrane helix</keyword>
<feature type="coiled-coil region" evidence="1">
    <location>
        <begin position="237"/>
        <end position="321"/>
    </location>
</feature>
<keyword evidence="2" id="KW-0472">Membrane</keyword>
<keyword evidence="2" id="KW-0812">Transmembrane</keyword>